<keyword evidence="3" id="KW-1185">Reference proteome</keyword>
<dbReference type="SUPFAM" id="SSF55469">
    <property type="entry name" value="FMN-dependent nitroreductase-like"/>
    <property type="match status" value="1"/>
</dbReference>
<gene>
    <name evidence="2" type="ORF">JOM49_005763</name>
</gene>
<dbReference type="CDD" id="cd02142">
    <property type="entry name" value="McbC_SagB-like_oxidoreductase"/>
    <property type="match status" value="1"/>
</dbReference>
<dbReference type="InterPro" id="IPR000415">
    <property type="entry name" value="Nitroreductase-like"/>
</dbReference>
<dbReference type="RefSeq" id="WP_209667284.1">
    <property type="nucleotide sequence ID" value="NZ_JAGGMS010000001.1"/>
</dbReference>
<dbReference type="PANTHER" id="PTHR43745:SF2">
    <property type="entry name" value="NITROREDUCTASE MJ1384-RELATED"/>
    <property type="match status" value="1"/>
</dbReference>
<reference evidence="2 3" key="1">
    <citation type="submission" date="2021-03" db="EMBL/GenBank/DDBJ databases">
        <title>Sequencing the genomes of 1000 actinobacteria strains.</title>
        <authorList>
            <person name="Klenk H.-P."/>
        </authorList>
    </citation>
    <scope>NUCLEOTIDE SEQUENCE [LARGE SCALE GENOMIC DNA]</scope>
    <source>
        <strain evidence="2 3">DSM 45510</strain>
    </source>
</reference>
<evidence type="ECO:0000313" key="2">
    <source>
        <dbReference type="EMBL" id="MBP2184237.1"/>
    </source>
</evidence>
<name>A0ABS4PXS4_9PSEU</name>
<dbReference type="EMBL" id="JAGGMS010000001">
    <property type="protein sequence ID" value="MBP2184237.1"/>
    <property type="molecule type" value="Genomic_DNA"/>
</dbReference>
<accession>A0ABS4PXS4</accession>
<sequence length="274" mass="29311">MTSEQVDTSNLVDVVYRSGVPGPGDPAEDYFEASKLYASSVPWDLPGVAVLEQSHAMRTMTSRSTRRHEGRPAVALPEPAPLTARLADLLASRRSTDGFGDGELPLEQLSSLLVRTYGSTGSNGQFSLRATPSGGALYPLDLYVVPGRVAGLRRHGRYHFDPFALTLTDLGDVEPDGLRTAMNAPNLSGDPAVTVILSASFWRSRFKYGQRALRFVLLEAGHLAQNLLLVAAGHELAARPIGGFFDAPLTRELPGHNGVDDAPVYAVLLGPPPA</sequence>
<feature type="domain" description="Nitroreductase" evidence="1">
    <location>
        <begin position="91"/>
        <end position="270"/>
    </location>
</feature>
<dbReference type="Gene3D" id="3.40.109.10">
    <property type="entry name" value="NADH Oxidase"/>
    <property type="match status" value="1"/>
</dbReference>
<proteinExistence type="predicted"/>
<dbReference type="NCBIfam" id="TIGR03605">
    <property type="entry name" value="antibiot_sagB"/>
    <property type="match status" value="1"/>
</dbReference>
<dbReference type="InterPro" id="IPR020051">
    <property type="entry name" value="SagB-type_dehydrogenase"/>
</dbReference>
<dbReference type="InterPro" id="IPR029479">
    <property type="entry name" value="Nitroreductase"/>
</dbReference>
<dbReference type="PANTHER" id="PTHR43745">
    <property type="entry name" value="NITROREDUCTASE MJ1384-RELATED"/>
    <property type="match status" value="1"/>
</dbReference>
<evidence type="ECO:0000259" key="1">
    <source>
        <dbReference type="Pfam" id="PF00881"/>
    </source>
</evidence>
<comment type="caution">
    <text evidence="2">The sequence shown here is derived from an EMBL/GenBank/DDBJ whole genome shotgun (WGS) entry which is preliminary data.</text>
</comment>
<evidence type="ECO:0000313" key="3">
    <source>
        <dbReference type="Proteomes" id="UP000741013"/>
    </source>
</evidence>
<dbReference type="Pfam" id="PF00881">
    <property type="entry name" value="Nitroreductase"/>
    <property type="match status" value="1"/>
</dbReference>
<protein>
    <submittedName>
        <fullName evidence="2">SagB-type dehydrogenase family enzyme</fullName>
    </submittedName>
</protein>
<dbReference type="Proteomes" id="UP000741013">
    <property type="component" value="Unassembled WGS sequence"/>
</dbReference>
<organism evidence="2 3">
    <name type="scientific">Amycolatopsis magusensis</name>
    <dbReference type="NCBI Taxonomy" id="882444"/>
    <lineage>
        <taxon>Bacteria</taxon>
        <taxon>Bacillati</taxon>
        <taxon>Actinomycetota</taxon>
        <taxon>Actinomycetes</taxon>
        <taxon>Pseudonocardiales</taxon>
        <taxon>Pseudonocardiaceae</taxon>
        <taxon>Amycolatopsis</taxon>
    </lineage>
</organism>
<dbReference type="InterPro" id="IPR052544">
    <property type="entry name" value="Bacteriocin_Proc_Enz"/>
</dbReference>